<reference evidence="2 3" key="1">
    <citation type="submission" date="2017-06" db="EMBL/GenBank/DDBJ databases">
        <title>Genome sequencing of cyanobaciteial culture collection at National Institute for Environmental Studies (NIES).</title>
        <authorList>
            <person name="Hirose Y."/>
            <person name="Shimura Y."/>
            <person name="Fujisawa T."/>
            <person name="Nakamura Y."/>
            <person name="Kawachi M."/>
        </authorList>
    </citation>
    <scope>NUCLEOTIDE SEQUENCE [LARGE SCALE GENOMIC DNA]</scope>
    <source>
        <strain evidence="2 3">NIES-806</strain>
    </source>
</reference>
<proteinExistence type="predicted"/>
<evidence type="ECO:0000313" key="2">
    <source>
        <dbReference type="EMBL" id="BAZ85503.1"/>
    </source>
</evidence>
<feature type="transmembrane region" description="Helical" evidence="1">
    <location>
        <begin position="12"/>
        <end position="35"/>
    </location>
</feature>
<accession>A0A1Z4V239</accession>
<evidence type="ECO:0000313" key="3">
    <source>
        <dbReference type="Proteomes" id="UP000218702"/>
    </source>
</evidence>
<organism evidence="2 3">
    <name type="scientific">Dolichospermum compactum NIES-806</name>
    <dbReference type="NCBI Taxonomy" id="1973481"/>
    <lineage>
        <taxon>Bacteria</taxon>
        <taxon>Bacillati</taxon>
        <taxon>Cyanobacteriota</taxon>
        <taxon>Cyanophyceae</taxon>
        <taxon>Nostocales</taxon>
        <taxon>Aphanizomenonaceae</taxon>
        <taxon>Dolichospermum</taxon>
        <taxon>Dolichospermum compactum</taxon>
    </lineage>
</organism>
<feature type="transmembrane region" description="Helical" evidence="1">
    <location>
        <begin position="361"/>
        <end position="381"/>
    </location>
</feature>
<keyword evidence="1" id="KW-0812">Transmembrane</keyword>
<dbReference type="AlphaFoldDB" id="A0A1Z4V239"/>
<dbReference type="OrthoDB" id="506708at2"/>
<feature type="transmembrane region" description="Helical" evidence="1">
    <location>
        <begin position="179"/>
        <end position="196"/>
    </location>
</feature>
<keyword evidence="1" id="KW-0472">Membrane</keyword>
<keyword evidence="3" id="KW-1185">Reference proteome</keyword>
<dbReference type="EMBL" id="AP018316">
    <property type="protein sequence ID" value="BAZ85503.1"/>
    <property type="molecule type" value="Genomic_DNA"/>
</dbReference>
<sequence>MLSVNKINQLRHNFWFLWFLILTVVFLIHCLTLAVSPPIWQDEVQIIEYGRTFLNPHTDWSINWDVANNRPFLTLSYLGCLLQQLVFKATHFSIVGPRIFSLIGASLAATTATGWLLSRKVPVRVAGLLGLNFLLDPFFVRSYLHDRIDCWAIALCLAACWLLKLSLQRFHEFHDDKFCLISVSLAGSLSAIAFFVWPSALIIYPLVLLELWSLLYAIIKEEGNLKKCLYLLLGFILTGIMTSMFLLIPIKYQLEILVNDLLKFTNNRVESFSIDSIINLVKNFLRNPILAILALLGLTYSRDKWLALTTLFALSLVCVTISYTARILYLLPYLIALVSDIYCEQKSKNIKVLNPQVKSGFLILLLSWSIAFSLILPPVVIRHNMEGINSNVLLNEGFSSIGKGEYKVWESTWRFYQVGRLLGWKLYQPFFEINEKELREFINQMDYIISQEVEISGFKLSKEIKLIDDGQKTQELLSNVTALLDTEFFQSQKHSKAYKLYTRQK</sequence>
<keyword evidence="1" id="KW-1133">Transmembrane helix</keyword>
<feature type="transmembrane region" description="Helical" evidence="1">
    <location>
        <begin position="99"/>
        <end position="118"/>
    </location>
</feature>
<evidence type="ECO:0008006" key="4">
    <source>
        <dbReference type="Google" id="ProtNLM"/>
    </source>
</evidence>
<evidence type="ECO:0000256" key="1">
    <source>
        <dbReference type="SAM" id="Phobius"/>
    </source>
</evidence>
<feature type="transmembrane region" description="Helical" evidence="1">
    <location>
        <begin position="202"/>
        <end position="219"/>
    </location>
</feature>
<dbReference type="RefSeq" id="WP_096666264.1">
    <property type="nucleotide sequence ID" value="NZ_AP018316.1"/>
</dbReference>
<feature type="transmembrane region" description="Helical" evidence="1">
    <location>
        <begin position="150"/>
        <end position="167"/>
    </location>
</feature>
<feature type="transmembrane region" description="Helical" evidence="1">
    <location>
        <begin position="305"/>
        <end position="329"/>
    </location>
</feature>
<feature type="transmembrane region" description="Helical" evidence="1">
    <location>
        <begin position="231"/>
        <end position="252"/>
    </location>
</feature>
<feature type="transmembrane region" description="Helical" evidence="1">
    <location>
        <begin position="272"/>
        <end position="298"/>
    </location>
</feature>
<dbReference type="Proteomes" id="UP000218702">
    <property type="component" value="Chromosome"/>
</dbReference>
<dbReference type="KEGG" id="dcm:NIES806_17060"/>
<name>A0A1Z4V239_9CYAN</name>
<feature type="transmembrane region" description="Helical" evidence="1">
    <location>
        <begin position="125"/>
        <end position="144"/>
    </location>
</feature>
<gene>
    <name evidence="2" type="ORF">NIES806_17060</name>
</gene>
<protein>
    <recommendedName>
        <fullName evidence="4">Glycosyltransferase RgtA/B/C/D-like domain-containing protein</fullName>
    </recommendedName>
</protein>